<dbReference type="AlphaFoldDB" id="A0A7Z7AXI9"/>
<dbReference type="InterPro" id="IPR051829">
    <property type="entry name" value="Multiheme_Cytochr_ET"/>
</dbReference>
<proteinExistence type="predicted"/>
<dbReference type="PANTHER" id="PTHR35038:SF8">
    <property type="entry name" value="C-TYPE POLYHEME CYTOCHROME OMCC"/>
    <property type="match status" value="1"/>
</dbReference>
<dbReference type="RefSeq" id="WP_091709947.1">
    <property type="nucleotide sequence ID" value="NZ_FNCA01000004.1"/>
</dbReference>
<keyword evidence="5" id="KW-1185">Reference proteome</keyword>
<keyword evidence="1" id="KW-0732">Signal</keyword>
<dbReference type="SUPFAM" id="SSF48695">
    <property type="entry name" value="Multiheme cytochromes"/>
    <property type="match status" value="1"/>
</dbReference>
<feature type="transmembrane region" description="Helical" evidence="2">
    <location>
        <begin position="410"/>
        <end position="429"/>
    </location>
</feature>
<name>A0A7Z7AXI9_9EURY</name>
<sequence length="436" mass="48895">MEITRAFAIVILLMAILVNIANAVSTEDCKKCHMDEYEAWSSSVHYDNDGIISGKPGPEACIFCHFGNTPRLYSIMYGEVSAESPECEICHRPPAEGFTTHIVTPSEAVPPLDLSAEICEDCHTKPHHIIYEEWNEYNNSDYDPVSMKSHSEPAETETYMQNNSYESRITCVMCHEPHSAKLRMETQELCESCHSSKLSKETYKDNNSEFYGGPQWEMYNGSIFTNDVHAVNLKCVDCHMATITDKTGEKKLVTGHSFNFDPVLLSDPYSGNICKKCHVTGHDKIPESGDCNDCHEVSLSNITSSRQEITASKLHELEILQKNASHALFLSDFNESQDKLMADYNEAVSYIEFVKADGSLGMHNEKRTREYLEKAEILLRSITGEESTDIGIEETEIAVNEKQKEKTVPSVGFVISLFIISVTAIALSISKKKRGK</sequence>
<comment type="caution">
    <text evidence="4">The sequence shown here is derived from an EMBL/GenBank/DDBJ whole genome shotgun (WGS) entry which is preliminary data.</text>
</comment>
<evidence type="ECO:0000256" key="2">
    <source>
        <dbReference type="SAM" id="Phobius"/>
    </source>
</evidence>
<dbReference type="EMBL" id="FNCA01000004">
    <property type="protein sequence ID" value="SDF87626.1"/>
    <property type="molecule type" value="Genomic_DNA"/>
</dbReference>
<evidence type="ECO:0000313" key="5">
    <source>
        <dbReference type="Proteomes" id="UP000199259"/>
    </source>
</evidence>
<dbReference type="InterPro" id="IPR036280">
    <property type="entry name" value="Multihaem_cyt_sf"/>
</dbReference>
<keyword evidence="2" id="KW-0472">Membrane</keyword>
<organism evidence="4 5">
    <name type="scientific">Methanolobus vulcani</name>
    <dbReference type="NCBI Taxonomy" id="38026"/>
    <lineage>
        <taxon>Archaea</taxon>
        <taxon>Methanobacteriati</taxon>
        <taxon>Methanobacteriota</taxon>
        <taxon>Stenosarchaea group</taxon>
        <taxon>Methanomicrobia</taxon>
        <taxon>Methanosarcinales</taxon>
        <taxon>Methanosarcinaceae</taxon>
        <taxon>Methanolobus</taxon>
    </lineage>
</organism>
<keyword evidence="2" id="KW-0812">Transmembrane</keyword>
<gene>
    <name evidence="4" type="ORF">SAMN04488589_1619</name>
</gene>
<feature type="domain" description="Cytochrome c7-like" evidence="3">
    <location>
        <begin position="224"/>
        <end position="296"/>
    </location>
</feature>
<evidence type="ECO:0000256" key="1">
    <source>
        <dbReference type="ARBA" id="ARBA00022729"/>
    </source>
</evidence>
<dbReference type="PANTHER" id="PTHR35038">
    <property type="entry name" value="DISSIMILATORY SULFITE REDUCTASE SIRA"/>
    <property type="match status" value="1"/>
</dbReference>
<reference evidence="4 5" key="1">
    <citation type="submission" date="2016-10" db="EMBL/GenBank/DDBJ databases">
        <authorList>
            <person name="Varghese N."/>
            <person name="Submissions S."/>
        </authorList>
    </citation>
    <scope>NUCLEOTIDE SEQUENCE [LARGE SCALE GENOMIC DNA]</scope>
    <source>
        <strain evidence="4 5">PL 12/M</strain>
    </source>
</reference>
<keyword evidence="2" id="KW-1133">Transmembrane helix</keyword>
<dbReference type="Gene3D" id="1.10.1130.10">
    <property type="entry name" value="Flavocytochrome C3, Chain A"/>
    <property type="match status" value="2"/>
</dbReference>
<dbReference type="Proteomes" id="UP000199259">
    <property type="component" value="Unassembled WGS sequence"/>
</dbReference>
<protein>
    <submittedName>
        <fullName evidence="4">Doubled CXXCH domain-containing protein</fullName>
    </submittedName>
</protein>
<dbReference type="Pfam" id="PF14522">
    <property type="entry name" value="Cytochrome_C7"/>
    <property type="match status" value="1"/>
</dbReference>
<dbReference type="Gene3D" id="1.20.140.10">
    <property type="entry name" value="Butyryl-CoA Dehydrogenase, subunit A, domain 3"/>
    <property type="match status" value="1"/>
</dbReference>
<accession>A0A7Z7AXI9</accession>
<dbReference type="InterPro" id="IPR029467">
    <property type="entry name" value="Cyt_c7-like"/>
</dbReference>
<evidence type="ECO:0000259" key="3">
    <source>
        <dbReference type="Pfam" id="PF14522"/>
    </source>
</evidence>
<evidence type="ECO:0000313" key="4">
    <source>
        <dbReference type="EMBL" id="SDF87626.1"/>
    </source>
</evidence>
<dbReference type="OrthoDB" id="120509at2157"/>